<evidence type="ECO:0000313" key="1">
    <source>
        <dbReference type="Proteomes" id="UP000887565"/>
    </source>
</evidence>
<evidence type="ECO:0000313" key="2">
    <source>
        <dbReference type="WBParaSite" id="nRc.2.0.1.t42530-RA"/>
    </source>
</evidence>
<dbReference type="Proteomes" id="UP000887565">
    <property type="component" value="Unplaced"/>
</dbReference>
<keyword evidence="1" id="KW-1185">Reference proteome</keyword>
<protein>
    <submittedName>
        <fullName evidence="2">Uncharacterized protein</fullName>
    </submittedName>
</protein>
<sequence>MYSESREREKLLLARNGAAAQSALADEYDGEGDELTIRKIFFGDFIIQRSFPRVIRRCTFRRCGGGLEPIGLLFKSLFLSSEVDSLAPSFSFDAANMVVFFTALFAELLNEMDISAWKNTKIVLETYNKIKKLASNESIWILQS</sequence>
<dbReference type="WBParaSite" id="nRc.2.0.1.t42530-RA">
    <property type="protein sequence ID" value="nRc.2.0.1.t42530-RA"/>
    <property type="gene ID" value="nRc.2.0.1.g42530"/>
</dbReference>
<dbReference type="AlphaFoldDB" id="A0A915KUR4"/>
<accession>A0A915KUR4</accession>
<reference evidence="2" key="1">
    <citation type="submission" date="2022-11" db="UniProtKB">
        <authorList>
            <consortium name="WormBaseParasite"/>
        </authorList>
    </citation>
    <scope>IDENTIFICATION</scope>
</reference>
<name>A0A915KUR4_ROMCU</name>
<proteinExistence type="predicted"/>
<organism evidence="1 2">
    <name type="scientific">Romanomermis culicivorax</name>
    <name type="common">Nematode worm</name>
    <dbReference type="NCBI Taxonomy" id="13658"/>
    <lineage>
        <taxon>Eukaryota</taxon>
        <taxon>Metazoa</taxon>
        <taxon>Ecdysozoa</taxon>
        <taxon>Nematoda</taxon>
        <taxon>Enoplea</taxon>
        <taxon>Dorylaimia</taxon>
        <taxon>Mermithida</taxon>
        <taxon>Mermithoidea</taxon>
        <taxon>Mermithidae</taxon>
        <taxon>Romanomermis</taxon>
    </lineage>
</organism>